<gene>
    <name evidence="2" type="ORF">SDC9_137643</name>
</gene>
<comment type="caution">
    <text evidence="2">The sequence shown here is derived from an EMBL/GenBank/DDBJ whole genome shotgun (WGS) entry which is preliminary data.</text>
</comment>
<proteinExistence type="predicted"/>
<evidence type="ECO:0000313" key="2">
    <source>
        <dbReference type="EMBL" id="MPM90522.1"/>
    </source>
</evidence>
<organism evidence="2">
    <name type="scientific">bioreactor metagenome</name>
    <dbReference type="NCBI Taxonomy" id="1076179"/>
    <lineage>
        <taxon>unclassified sequences</taxon>
        <taxon>metagenomes</taxon>
        <taxon>ecological metagenomes</taxon>
    </lineage>
</organism>
<dbReference type="AlphaFoldDB" id="A0A645DPV6"/>
<protein>
    <submittedName>
        <fullName evidence="2">Uncharacterized protein</fullName>
    </submittedName>
</protein>
<keyword evidence="1" id="KW-1133">Transmembrane helix</keyword>
<keyword evidence="1" id="KW-0812">Transmembrane</keyword>
<accession>A0A645DPV6</accession>
<feature type="transmembrane region" description="Helical" evidence="1">
    <location>
        <begin position="58"/>
        <end position="78"/>
    </location>
</feature>
<reference evidence="2" key="1">
    <citation type="submission" date="2019-08" db="EMBL/GenBank/DDBJ databases">
        <authorList>
            <person name="Kucharzyk K."/>
            <person name="Murdoch R.W."/>
            <person name="Higgins S."/>
            <person name="Loffler F."/>
        </authorList>
    </citation>
    <scope>NUCLEOTIDE SEQUENCE</scope>
</reference>
<dbReference type="EMBL" id="VSSQ01037755">
    <property type="protein sequence ID" value="MPM90522.1"/>
    <property type="molecule type" value="Genomic_DNA"/>
</dbReference>
<sequence>MAVISSDSVFDVNGAVSPEGFEYSVDGSGYVTITGYTGANEVASTPRSDILALLGDPLVLAIAGGLLVLIIIGVAVVLRRK</sequence>
<name>A0A645DPV6_9ZZZZ</name>
<keyword evidence="1" id="KW-0472">Membrane</keyword>
<evidence type="ECO:0000256" key="1">
    <source>
        <dbReference type="SAM" id="Phobius"/>
    </source>
</evidence>